<organism evidence="2 3">
    <name type="scientific">Liparis tanakae</name>
    <name type="common">Tanaka's snailfish</name>
    <dbReference type="NCBI Taxonomy" id="230148"/>
    <lineage>
        <taxon>Eukaryota</taxon>
        <taxon>Metazoa</taxon>
        <taxon>Chordata</taxon>
        <taxon>Craniata</taxon>
        <taxon>Vertebrata</taxon>
        <taxon>Euteleostomi</taxon>
        <taxon>Actinopterygii</taxon>
        <taxon>Neopterygii</taxon>
        <taxon>Teleostei</taxon>
        <taxon>Neoteleostei</taxon>
        <taxon>Acanthomorphata</taxon>
        <taxon>Eupercaria</taxon>
        <taxon>Perciformes</taxon>
        <taxon>Cottioidei</taxon>
        <taxon>Cottales</taxon>
        <taxon>Liparidae</taxon>
        <taxon>Liparis</taxon>
    </lineage>
</organism>
<dbReference type="AlphaFoldDB" id="A0A4Z2HC46"/>
<keyword evidence="3" id="KW-1185">Reference proteome</keyword>
<feature type="region of interest" description="Disordered" evidence="1">
    <location>
        <begin position="1"/>
        <end position="34"/>
    </location>
</feature>
<protein>
    <submittedName>
        <fullName evidence="2">Uncharacterized protein</fullName>
    </submittedName>
</protein>
<name>A0A4Z2HC46_9TELE</name>
<reference evidence="2 3" key="1">
    <citation type="submission" date="2019-03" db="EMBL/GenBank/DDBJ databases">
        <title>First draft genome of Liparis tanakae, snailfish: a comprehensive survey of snailfish specific genes.</title>
        <authorList>
            <person name="Kim W."/>
            <person name="Song I."/>
            <person name="Jeong J.-H."/>
            <person name="Kim D."/>
            <person name="Kim S."/>
            <person name="Ryu S."/>
            <person name="Song J.Y."/>
            <person name="Lee S.K."/>
        </authorList>
    </citation>
    <scope>NUCLEOTIDE SEQUENCE [LARGE SCALE GENOMIC DNA]</scope>
    <source>
        <tissue evidence="2">Muscle</tissue>
    </source>
</reference>
<evidence type="ECO:0000256" key="1">
    <source>
        <dbReference type="SAM" id="MobiDB-lite"/>
    </source>
</evidence>
<dbReference type="EMBL" id="SRLO01000273">
    <property type="protein sequence ID" value="TNN63399.1"/>
    <property type="molecule type" value="Genomic_DNA"/>
</dbReference>
<sequence length="119" mass="13218">MTRASSRPDDEDKCLDKEARHTARSTPPTSQGIRNFFYRPRLSTNTSSFPKEGAYAVERTAFRRWPGGLMTLRGINLLALIISSTLHPPPSILHPPDSSAVSTLSMTVADKDRHNAKKI</sequence>
<evidence type="ECO:0000313" key="3">
    <source>
        <dbReference type="Proteomes" id="UP000314294"/>
    </source>
</evidence>
<comment type="caution">
    <text evidence="2">The sequence shown here is derived from an EMBL/GenBank/DDBJ whole genome shotgun (WGS) entry which is preliminary data.</text>
</comment>
<dbReference type="Proteomes" id="UP000314294">
    <property type="component" value="Unassembled WGS sequence"/>
</dbReference>
<feature type="compositionally biased region" description="Polar residues" evidence="1">
    <location>
        <begin position="24"/>
        <end position="33"/>
    </location>
</feature>
<proteinExistence type="predicted"/>
<feature type="compositionally biased region" description="Basic and acidic residues" evidence="1">
    <location>
        <begin position="1"/>
        <end position="21"/>
    </location>
</feature>
<accession>A0A4Z2HC46</accession>
<gene>
    <name evidence="2" type="ORF">EYF80_026355</name>
</gene>
<evidence type="ECO:0000313" key="2">
    <source>
        <dbReference type="EMBL" id="TNN63399.1"/>
    </source>
</evidence>